<evidence type="ECO:0000256" key="8">
    <source>
        <dbReference type="ARBA" id="ARBA00030802"/>
    </source>
</evidence>
<evidence type="ECO:0000256" key="1">
    <source>
        <dbReference type="ARBA" id="ARBA00004123"/>
    </source>
</evidence>
<comment type="subcellular location">
    <subcellularLocation>
        <location evidence="1">Nucleus</location>
    </subcellularLocation>
</comment>
<evidence type="ECO:0000256" key="7">
    <source>
        <dbReference type="ARBA" id="ARBA00030621"/>
    </source>
</evidence>
<accession>A0A7S3B259</accession>
<dbReference type="GO" id="GO:0043124">
    <property type="term" value="P:negative regulation of canonical NF-kappaB signal transduction"/>
    <property type="evidence" value="ECO:0007669"/>
    <property type="project" value="InterPro"/>
</dbReference>
<feature type="compositionally biased region" description="Gly residues" evidence="9">
    <location>
        <begin position="183"/>
        <end position="193"/>
    </location>
</feature>
<evidence type="ECO:0000256" key="9">
    <source>
        <dbReference type="SAM" id="MobiDB-lite"/>
    </source>
</evidence>
<dbReference type="SUPFAM" id="SSF48403">
    <property type="entry name" value="Ankyrin repeat"/>
    <property type="match status" value="1"/>
</dbReference>
<dbReference type="InterPro" id="IPR036770">
    <property type="entry name" value="Ankyrin_rpt-contain_sf"/>
</dbReference>
<proteinExistence type="predicted"/>
<feature type="region of interest" description="Disordered" evidence="9">
    <location>
        <begin position="147"/>
        <end position="219"/>
    </location>
</feature>
<dbReference type="InterPro" id="IPR038753">
    <property type="entry name" value="NFKBIL1"/>
</dbReference>
<evidence type="ECO:0000256" key="2">
    <source>
        <dbReference type="ARBA" id="ARBA00014259"/>
    </source>
</evidence>
<dbReference type="AlphaFoldDB" id="A0A7S3B259"/>
<reference evidence="10" key="1">
    <citation type="submission" date="2021-01" db="EMBL/GenBank/DDBJ databases">
        <authorList>
            <person name="Corre E."/>
            <person name="Pelletier E."/>
            <person name="Niang G."/>
            <person name="Scheremetjew M."/>
            <person name="Finn R."/>
            <person name="Kale V."/>
            <person name="Holt S."/>
            <person name="Cochrane G."/>
            <person name="Meng A."/>
            <person name="Brown T."/>
            <person name="Cohen L."/>
        </authorList>
    </citation>
    <scope>NUCLEOTIDE SEQUENCE</scope>
    <source>
        <strain evidence="10">CCMP281</strain>
    </source>
</reference>
<dbReference type="PANTHER" id="PTHR15263">
    <property type="entry name" value="I-KAPPA-B-LIKE PROTEIN IKBL"/>
    <property type="match status" value="1"/>
</dbReference>
<keyword evidence="3" id="KW-0597">Phosphoprotein</keyword>
<evidence type="ECO:0000313" key="10">
    <source>
        <dbReference type="EMBL" id="CAE0122637.1"/>
    </source>
</evidence>
<keyword evidence="5" id="KW-0040">ANK repeat</keyword>
<sequence>MVLSTIMREAGDRRDKAAEVRQKLMRAVSKGRASKLRRLLEKHRRRIAQHGLLKCGITPSGGSLLHLAASEPRTRTRQLRVIGVLMSSAGCSINATDVRGRTPLHVAAGAEAVRALLLAARTAQQQPRLDCRDDTGRSVADAVVALTATSGSETHDAERVGESCGSSEGGSSDDDAAGHASGHAGGACSGGGRSAAPTHVRGWRQPASSAPGVVDSEGRSSDAAWRERLAEEALLEAGDDPYGWGDEAGWAEASEDDGDWFGGVAAEMSRRRAEAFAAETRAREEAAAKAKASRRRWQEKSAWFEAEEMRAREARQRAAEAALAQVAQRESLQRSEDLRAARERYMAAWEALAPGAALTMATIPWPCRETPAVGVAIGAKEVAELVLPPGLDAAQRKRALQDEMRRWHPDKFTSRWAAKLPDDEREMVLERVKQCSQALNELLSAAE</sequence>
<evidence type="ECO:0000256" key="6">
    <source>
        <dbReference type="ARBA" id="ARBA00023242"/>
    </source>
</evidence>
<dbReference type="PANTHER" id="PTHR15263:SF1">
    <property type="entry name" value="NF-KAPPA-B INHIBITOR-LIKE PROTEIN 1"/>
    <property type="match status" value="1"/>
</dbReference>
<protein>
    <recommendedName>
        <fullName evidence="2">NF-kappa-B inhibitor-like protein 1</fullName>
    </recommendedName>
    <alternativeName>
        <fullName evidence="7">Inhibitor of kappa B-like protein</fullName>
    </alternativeName>
    <alternativeName>
        <fullName evidence="8">Nuclear factor of kappa light polypeptide gene enhancer in B-cells inhibitor-like 1</fullName>
    </alternativeName>
</protein>
<name>A0A7S3B259_9EUKA</name>
<evidence type="ECO:0000256" key="5">
    <source>
        <dbReference type="ARBA" id="ARBA00023043"/>
    </source>
</evidence>
<keyword evidence="6" id="KW-0539">Nucleus</keyword>
<dbReference type="EMBL" id="HBHX01042061">
    <property type="protein sequence ID" value="CAE0122637.1"/>
    <property type="molecule type" value="Transcribed_RNA"/>
</dbReference>
<gene>
    <name evidence="10" type="ORF">HERI1096_LOCUS23338</name>
</gene>
<evidence type="ECO:0000256" key="3">
    <source>
        <dbReference type="ARBA" id="ARBA00022553"/>
    </source>
</evidence>
<dbReference type="Gene3D" id="1.25.40.20">
    <property type="entry name" value="Ankyrin repeat-containing domain"/>
    <property type="match status" value="1"/>
</dbReference>
<dbReference type="GO" id="GO:0005634">
    <property type="term" value="C:nucleus"/>
    <property type="evidence" value="ECO:0007669"/>
    <property type="project" value="UniProtKB-SubCell"/>
</dbReference>
<keyword evidence="4" id="KW-0677">Repeat</keyword>
<organism evidence="10">
    <name type="scientific">Haptolina ericina</name>
    <dbReference type="NCBI Taxonomy" id="156174"/>
    <lineage>
        <taxon>Eukaryota</taxon>
        <taxon>Haptista</taxon>
        <taxon>Haptophyta</taxon>
        <taxon>Prymnesiophyceae</taxon>
        <taxon>Prymnesiales</taxon>
        <taxon>Prymnesiaceae</taxon>
        <taxon>Haptolina</taxon>
    </lineage>
</organism>
<evidence type="ECO:0000256" key="4">
    <source>
        <dbReference type="ARBA" id="ARBA00022737"/>
    </source>
</evidence>